<name>A0A2U2C7R3_9RHOB</name>
<evidence type="ECO:0000313" key="2">
    <source>
        <dbReference type="EMBL" id="PWE27936.1"/>
    </source>
</evidence>
<evidence type="ECO:0008006" key="4">
    <source>
        <dbReference type="Google" id="ProtNLM"/>
    </source>
</evidence>
<sequence length="67" mass="7423">MALTREHDLHKRRQGRNIGVLVVLLAFVALVFGLTIAKMTTGDQLQGFDHTYRIEMDPGARTGEAGQ</sequence>
<evidence type="ECO:0000256" key="1">
    <source>
        <dbReference type="SAM" id="Phobius"/>
    </source>
</evidence>
<feature type="transmembrane region" description="Helical" evidence="1">
    <location>
        <begin position="18"/>
        <end position="37"/>
    </location>
</feature>
<comment type="caution">
    <text evidence="2">The sequence shown here is derived from an EMBL/GenBank/DDBJ whole genome shotgun (WGS) entry which is preliminary data.</text>
</comment>
<keyword evidence="1" id="KW-1133">Transmembrane helix</keyword>
<dbReference type="AlphaFoldDB" id="A0A2U2C7R3"/>
<keyword evidence="3" id="KW-1185">Reference proteome</keyword>
<proteinExistence type="predicted"/>
<reference evidence="2 3" key="1">
    <citation type="submission" date="2018-05" db="EMBL/GenBank/DDBJ databases">
        <title>Pararhodobacter marina sp. nov., isolated from deep-sea water of the Indian Ocean.</title>
        <authorList>
            <person name="Lai Q.Sr."/>
            <person name="Liu X."/>
            <person name="Shao Z."/>
        </authorList>
    </citation>
    <scope>NUCLEOTIDE SEQUENCE [LARGE SCALE GENOMIC DNA]</scope>
    <source>
        <strain evidence="2 3">CIC4N-9</strain>
    </source>
</reference>
<gene>
    <name evidence="2" type="ORF">C4N9_13850</name>
</gene>
<protein>
    <recommendedName>
        <fullName evidence="4">Cytochrome C oxidase assembly protein</fullName>
    </recommendedName>
</protein>
<dbReference type="EMBL" id="QEYD01000008">
    <property type="protein sequence ID" value="PWE27936.1"/>
    <property type="molecule type" value="Genomic_DNA"/>
</dbReference>
<dbReference type="Proteomes" id="UP000244940">
    <property type="component" value="Unassembled WGS sequence"/>
</dbReference>
<dbReference type="GeneID" id="94365974"/>
<keyword evidence="1" id="KW-0812">Transmembrane</keyword>
<accession>A0A2U2C7R3</accession>
<dbReference type="RefSeq" id="WP_109533932.1">
    <property type="nucleotide sequence ID" value="NZ_CAXPUO010000079.1"/>
</dbReference>
<dbReference type="OrthoDB" id="7871759at2"/>
<keyword evidence="1" id="KW-0472">Membrane</keyword>
<evidence type="ECO:0000313" key="3">
    <source>
        <dbReference type="Proteomes" id="UP000244940"/>
    </source>
</evidence>
<organism evidence="2 3">
    <name type="scientific">Pararhodobacter marinus</name>
    <dbReference type="NCBI Taxonomy" id="2184063"/>
    <lineage>
        <taxon>Bacteria</taxon>
        <taxon>Pseudomonadati</taxon>
        <taxon>Pseudomonadota</taxon>
        <taxon>Alphaproteobacteria</taxon>
        <taxon>Rhodobacterales</taxon>
        <taxon>Paracoccaceae</taxon>
        <taxon>Pararhodobacter</taxon>
    </lineage>
</organism>